<dbReference type="EMBL" id="AP024601">
    <property type="protein sequence ID" value="BCU83398.1"/>
    <property type="molecule type" value="Genomic_DNA"/>
</dbReference>
<feature type="transmembrane region" description="Helical" evidence="1">
    <location>
        <begin position="37"/>
        <end position="62"/>
    </location>
</feature>
<keyword evidence="3" id="KW-1185">Reference proteome</keyword>
<gene>
    <name evidence="2" type="ORF">JIR001_31810</name>
</gene>
<evidence type="ECO:0000256" key="1">
    <source>
        <dbReference type="SAM" id="Phobius"/>
    </source>
</evidence>
<protein>
    <submittedName>
        <fullName evidence="2">Uncharacterized protein</fullName>
    </submittedName>
</protein>
<dbReference type="RefSeq" id="WP_212773615.1">
    <property type="nucleotide sequence ID" value="NZ_AP024601.1"/>
</dbReference>
<dbReference type="Proteomes" id="UP000677436">
    <property type="component" value="Chromosome"/>
</dbReference>
<keyword evidence="1" id="KW-0812">Transmembrane</keyword>
<evidence type="ECO:0000313" key="3">
    <source>
        <dbReference type="Proteomes" id="UP000677436"/>
    </source>
</evidence>
<dbReference type="KEGG" id="pabs:JIR001_31810"/>
<name>A0A8D5UIM2_9BACL</name>
<reference evidence="2" key="2">
    <citation type="journal article" date="2021" name="Microbiol. Resour. Announc.">
        <title>Complete Genome Sequence of Polycladomyces abyssicola JIR-001T, Isolated from Hemipelagic Sediment in Deep Seawater.</title>
        <authorList>
            <person name="Tsubouchi T."/>
            <person name="Kaneko Y."/>
        </authorList>
    </citation>
    <scope>NUCLEOTIDE SEQUENCE</scope>
    <source>
        <strain evidence="2">JIR-001</strain>
    </source>
</reference>
<proteinExistence type="predicted"/>
<keyword evidence="1" id="KW-1133">Transmembrane helix</keyword>
<dbReference type="AlphaFoldDB" id="A0A8D5UIM2"/>
<organism evidence="2 3">
    <name type="scientific">Polycladomyces abyssicola</name>
    <dbReference type="NCBI Taxonomy" id="1125966"/>
    <lineage>
        <taxon>Bacteria</taxon>
        <taxon>Bacillati</taxon>
        <taxon>Bacillota</taxon>
        <taxon>Bacilli</taxon>
        <taxon>Bacillales</taxon>
        <taxon>Thermoactinomycetaceae</taxon>
        <taxon>Polycladomyces</taxon>
    </lineage>
</organism>
<keyword evidence="1" id="KW-0472">Membrane</keyword>
<evidence type="ECO:0000313" key="2">
    <source>
        <dbReference type="EMBL" id="BCU83398.1"/>
    </source>
</evidence>
<accession>A0A8D5UIM2</accession>
<feature type="transmembrane region" description="Helical" evidence="1">
    <location>
        <begin position="7"/>
        <end position="25"/>
    </location>
</feature>
<sequence length="321" mass="38451">MKRKSLKVPAEITFIAVFAFLINLWTENDSQTLYDRYFAFIFKWKLPIIIVALLFSSVYIYFREQIREYKEDLADNARMLLQAYDELKDFKWRARLLHAMKRFTRNEPYVLAVQLYEYTVKRERRKVVFKINHLDGYVWENIDLNAMVQAYYEVDTRLFQQFEQAVRAFEVDRFDPLLDFIQQYQPEIEGKDGIDDRTAIRYAFVQLALDLLETKINFDLFIDPETRRKINTRKRTGILRGIMMKDRFYTFLHDGNSDKQGRVYLTKTIRIKGGNYVFLLTLSPDILAEENHSEHFEKLSHAFAQEMHQAEQITYNNGESD</sequence>
<reference evidence="2" key="1">
    <citation type="journal article" date="2013" name="Int. J. Syst. Evol. Microbiol.">
        <title>Polycladomyces abyssicola gen. nov., sp. nov., a thermophilic filamentous bacterium isolated from hemipelagic sediment.</title>
        <authorList>
            <person name="Tsubouchi T."/>
            <person name="Shimane Y."/>
            <person name="Mori K."/>
            <person name="Usui K."/>
            <person name="Hiraki T."/>
            <person name="Tame A."/>
            <person name="Uematsu K."/>
            <person name="Maruyama T."/>
            <person name="Hatada Y."/>
        </authorList>
    </citation>
    <scope>NUCLEOTIDE SEQUENCE</scope>
    <source>
        <strain evidence="2">JIR-001</strain>
    </source>
</reference>